<comment type="similarity">
    <text evidence="1">Belongs to the protein-tyrosine phosphatase family.</text>
</comment>
<dbReference type="InterPro" id="IPR016130">
    <property type="entry name" value="Tyr_Pase_AS"/>
</dbReference>
<comment type="caution">
    <text evidence="2">The sequence shown here is derived from an EMBL/GenBank/DDBJ whole genome shotgun (WGS) entry which is preliminary data.</text>
</comment>
<sequence>MHGDRNLDWDGFFNTRDLGGLPTRDHRTTRFGAFIRSADLRFVTQAGWRAARAAGVRTIVDLRNDDEIRRTPDSSPTQLAGSAQFAASAADVLTPPGIARLEVPLDDIHDMEFWQRVNHEQLNGSPLYYRPFLQDKAQRCAVALTVLAEAGPGGVLFHCGAGRDRTGIIALLLLSLAGVEPEFIAEDYELSTHALKPLFSAMGEPDQGPMIESILAKRGTTVRAAILAVLEEFDAETYLLNAGVSARNLEGIRNRLLG</sequence>
<dbReference type="PANTHER" id="PTHR31126:SF1">
    <property type="entry name" value="TYROSINE SPECIFIC PROTEIN PHOSPHATASES DOMAIN-CONTAINING PROTEIN"/>
    <property type="match status" value="1"/>
</dbReference>
<dbReference type="Gene3D" id="3.90.190.10">
    <property type="entry name" value="Protein tyrosine phosphatase superfamily"/>
    <property type="match status" value="1"/>
</dbReference>
<dbReference type="Pfam" id="PF13350">
    <property type="entry name" value="Y_phosphatase3"/>
    <property type="match status" value="1"/>
</dbReference>
<organism evidence="2 3">
    <name type="scientific">Amycolatopsis magusensis</name>
    <dbReference type="NCBI Taxonomy" id="882444"/>
    <lineage>
        <taxon>Bacteria</taxon>
        <taxon>Bacillati</taxon>
        <taxon>Actinomycetota</taxon>
        <taxon>Actinomycetes</taxon>
        <taxon>Pseudonocardiales</taxon>
        <taxon>Pseudonocardiaceae</taxon>
        <taxon>Amycolatopsis</taxon>
    </lineage>
</organism>
<gene>
    <name evidence="2" type="ORF">JOM49_005110</name>
</gene>
<dbReference type="EMBL" id="JAGGMS010000001">
    <property type="protein sequence ID" value="MBP2183584.1"/>
    <property type="molecule type" value="Genomic_DNA"/>
</dbReference>
<dbReference type="SUPFAM" id="SSF52799">
    <property type="entry name" value="(Phosphotyrosine protein) phosphatases II"/>
    <property type="match status" value="1"/>
</dbReference>
<dbReference type="PANTHER" id="PTHR31126">
    <property type="entry name" value="TYROSINE-PROTEIN PHOSPHATASE"/>
    <property type="match status" value="1"/>
</dbReference>
<dbReference type="Proteomes" id="UP000741013">
    <property type="component" value="Unassembled WGS sequence"/>
</dbReference>
<dbReference type="RefSeq" id="WP_308158861.1">
    <property type="nucleotide sequence ID" value="NZ_JAGGMS010000001.1"/>
</dbReference>
<evidence type="ECO:0000313" key="3">
    <source>
        <dbReference type="Proteomes" id="UP000741013"/>
    </source>
</evidence>
<name>A0ABS4PVX5_9PSEU</name>
<evidence type="ECO:0000256" key="1">
    <source>
        <dbReference type="ARBA" id="ARBA00009580"/>
    </source>
</evidence>
<dbReference type="InterPro" id="IPR026893">
    <property type="entry name" value="Tyr/Ser_Pase_IphP-type"/>
</dbReference>
<evidence type="ECO:0008006" key="4">
    <source>
        <dbReference type="Google" id="ProtNLM"/>
    </source>
</evidence>
<proteinExistence type="inferred from homology"/>
<evidence type="ECO:0000313" key="2">
    <source>
        <dbReference type="EMBL" id="MBP2183584.1"/>
    </source>
</evidence>
<keyword evidence="3" id="KW-1185">Reference proteome</keyword>
<protein>
    <recommendedName>
        <fullName evidence="4">Protein tyrosine/serine phosphatase</fullName>
    </recommendedName>
</protein>
<dbReference type="PROSITE" id="PS00383">
    <property type="entry name" value="TYR_PHOSPHATASE_1"/>
    <property type="match status" value="1"/>
</dbReference>
<dbReference type="InterPro" id="IPR029021">
    <property type="entry name" value="Prot-tyrosine_phosphatase-like"/>
</dbReference>
<accession>A0ABS4PVX5</accession>
<reference evidence="2 3" key="1">
    <citation type="submission" date="2021-03" db="EMBL/GenBank/DDBJ databases">
        <title>Sequencing the genomes of 1000 actinobacteria strains.</title>
        <authorList>
            <person name="Klenk H.-P."/>
        </authorList>
    </citation>
    <scope>NUCLEOTIDE SEQUENCE [LARGE SCALE GENOMIC DNA]</scope>
    <source>
        <strain evidence="2 3">DSM 45510</strain>
    </source>
</reference>